<evidence type="ECO:0000256" key="2">
    <source>
        <dbReference type="ARBA" id="ARBA00022801"/>
    </source>
</evidence>
<dbReference type="GO" id="GO:0030246">
    <property type="term" value="F:carbohydrate binding"/>
    <property type="evidence" value="ECO:0007669"/>
    <property type="project" value="InterPro"/>
</dbReference>
<name>A0A931DR77_9ACTN</name>
<dbReference type="GO" id="GO:0004553">
    <property type="term" value="F:hydrolase activity, hydrolyzing O-glycosyl compounds"/>
    <property type="evidence" value="ECO:0007669"/>
    <property type="project" value="InterPro"/>
</dbReference>
<dbReference type="PROSITE" id="PS51175">
    <property type="entry name" value="CBM6"/>
    <property type="match status" value="1"/>
</dbReference>
<dbReference type="RefSeq" id="WP_197015366.1">
    <property type="nucleotide sequence ID" value="NZ_BAABES010000015.1"/>
</dbReference>
<feature type="compositionally biased region" description="Pro residues" evidence="7">
    <location>
        <begin position="39"/>
        <end position="50"/>
    </location>
</feature>
<dbReference type="CDD" id="cd08999">
    <property type="entry name" value="GH43_ABN-like"/>
    <property type="match status" value="1"/>
</dbReference>
<dbReference type="InterPro" id="IPR006710">
    <property type="entry name" value="Glyco_hydro_43"/>
</dbReference>
<dbReference type="InterPro" id="IPR023296">
    <property type="entry name" value="Glyco_hydro_beta-prop_sf"/>
</dbReference>
<dbReference type="PANTHER" id="PTHR42812:SF5">
    <property type="entry name" value="ENDO-ARABINASE"/>
    <property type="match status" value="1"/>
</dbReference>
<comment type="caution">
    <text evidence="10">The sequence shown here is derived from an EMBL/GenBank/DDBJ whole genome shotgun (WGS) entry which is preliminary data.</text>
</comment>
<evidence type="ECO:0000256" key="7">
    <source>
        <dbReference type="SAM" id="MobiDB-lite"/>
    </source>
</evidence>
<dbReference type="Gene3D" id="2.115.10.20">
    <property type="entry name" value="Glycosyl hydrolase domain, family 43"/>
    <property type="match status" value="1"/>
</dbReference>
<feature type="site" description="Important for catalytic activity, responsible for pKa modulation of the active site Glu and correct orientation of both the proton donor and substrate" evidence="5">
    <location>
        <position position="185"/>
    </location>
</feature>
<reference evidence="10" key="1">
    <citation type="submission" date="2020-11" db="EMBL/GenBank/DDBJ databases">
        <title>Sequencing the genomes of 1000 actinobacteria strains.</title>
        <authorList>
            <person name="Klenk H.-P."/>
        </authorList>
    </citation>
    <scope>NUCLEOTIDE SEQUENCE</scope>
    <source>
        <strain evidence="10">DSM 43175</strain>
    </source>
</reference>
<evidence type="ECO:0000313" key="10">
    <source>
        <dbReference type="EMBL" id="MBG6093283.1"/>
    </source>
</evidence>
<keyword evidence="3 6" id="KW-0326">Glycosidase</keyword>
<dbReference type="SUPFAM" id="SSF49785">
    <property type="entry name" value="Galactose-binding domain-like"/>
    <property type="match status" value="1"/>
</dbReference>
<evidence type="ECO:0000256" key="3">
    <source>
        <dbReference type="ARBA" id="ARBA00023295"/>
    </source>
</evidence>
<feature type="active site" description="Proton donor" evidence="4">
    <location>
        <position position="244"/>
    </location>
</feature>
<evidence type="ECO:0000256" key="5">
    <source>
        <dbReference type="PIRSR" id="PIRSR606710-2"/>
    </source>
</evidence>
<proteinExistence type="inferred from homology"/>
<dbReference type="GO" id="GO:0005975">
    <property type="term" value="P:carbohydrate metabolic process"/>
    <property type="evidence" value="ECO:0007669"/>
    <property type="project" value="InterPro"/>
</dbReference>
<dbReference type="AlphaFoldDB" id="A0A931DR77"/>
<dbReference type="Pfam" id="PF16990">
    <property type="entry name" value="CBM_35"/>
    <property type="match status" value="1"/>
</dbReference>
<evidence type="ECO:0000313" key="11">
    <source>
        <dbReference type="Proteomes" id="UP000614047"/>
    </source>
</evidence>
<feature type="region of interest" description="Disordered" evidence="7">
    <location>
        <begin position="33"/>
        <end position="65"/>
    </location>
</feature>
<feature type="signal peptide" evidence="8">
    <location>
        <begin position="1"/>
        <end position="28"/>
    </location>
</feature>
<protein>
    <recommendedName>
        <fullName evidence="9">CBM6 domain-containing protein</fullName>
    </recommendedName>
</protein>
<organism evidence="10 11">
    <name type="scientific">Actinomadura viridis</name>
    <dbReference type="NCBI Taxonomy" id="58110"/>
    <lineage>
        <taxon>Bacteria</taxon>
        <taxon>Bacillati</taxon>
        <taxon>Actinomycetota</taxon>
        <taxon>Actinomycetes</taxon>
        <taxon>Streptosporangiales</taxon>
        <taxon>Thermomonosporaceae</taxon>
        <taxon>Actinomadura</taxon>
    </lineage>
</organism>
<evidence type="ECO:0000256" key="4">
    <source>
        <dbReference type="PIRSR" id="PIRSR606710-1"/>
    </source>
</evidence>
<accession>A0A931DR77</accession>
<dbReference type="InterPro" id="IPR008979">
    <property type="entry name" value="Galactose-bd-like_sf"/>
</dbReference>
<gene>
    <name evidence="10" type="ORF">IW256_007396</name>
</gene>
<evidence type="ECO:0000256" key="8">
    <source>
        <dbReference type="SAM" id="SignalP"/>
    </source>
</evidence>
<dbReference type="SUPFAM" id="SSF75005">
    <property type="entry name" value="Arabinanase/levansucrase/invertase"/>
    <property type="match status" value="1"/>
</dbReference>
<keyword evidence="2 6" id="KW-0378">Hydrolase</keyword>
<evidence type="ECO:0000259" key="9">
    <source>
        <dbReference type="PROSITE" id="PS51175"/>
    </source>
</evidence>
<evidence type="ECO:0000256" key="6">
    <source>
        <dbReference type="RuleBase" id="RU361187"/>
    </source>
</evidence>
<sequence>MVPRPFLALATGALVSVLVAVVSALASAVVDGGATGARPSPPAPSAPPDPPAREPMGAARPEPAPVLDADFADPEVIRAGGAYYGYATNGGGRNVPVATAPAPTGPWTRTGGDALPALPGWADPGRTWAPDVSARPDGSYLLYFTAARKGTDDQCIGAAVAATPAGPFTPGSDPLVCRDGKDVIDPAAFVDTDGTRYVLYKREGGGRKSPGGLFLHRTTPDGTRAAGTPTQILAKGDDEPSLIEAPALVRQGGRYVLFYAAGVFYSPQYQTRYATSASITGPYTKAPRPLLSTEGYGERVTGPGGADIVHDGTDSHLVFHGITRFRGGEHVERAMYVAPVGWAGGTPVVRGSPVRYEAENGRVYGARVLRDVPGTSGNAVVGYLDNAQCLIDLDVFAPVAGAYEVRVRYANRTGGNAPAEHTLTVNGGAPVAVHYAPDPSAKWRDVTVQVVLPAGWNVLRLAYGAGFAEVDHVDVA</sequence>
<keyword evidence="8" id="KW-0732">Signal</keyword>
<dbReference type="InterPro" id="IPR005084">
    <property type="entry name" value="CBM6"/>
</dbReference>
<keyword evidence="11" id="KW-1185">Reference proteome</keyword>
<dbReference type="InterPro" id="IPR051795">
    <property type="entry name" value="Glycosyl_Hydrlase_43"/>
</dbReference>
<feature type="chain" id="PRO_5038339958" description="CBM6 domain-containing protein" evidence="8">
    <location>
        <begin position="29"/>
        <end position="476"/>
    </location>
</feature>
<evidence type="ECO:0000256" key="1">
    <source>
        <dbReference type="ARBA" id="ARBA00009865"/>
    </source>
</evidence>
<comment type="similarity">
    <text evidence="1 6">Belongs to the glycosyl hydrolase 43 family.</text>
</comment>
<feature type="domain" description="CBM6" evidence="9">
    <location>
        <begin position="354"/>
        <end position="476"/>
    </location>
</feature>
<dbReference type="EMBL" id="JADOUA010000001">
    <property type="protein sequence ID" value="MBG6093283.1"/>
    <property type="molecule type" value="Genomic_DNA"/>
</dbReference>
<dbReference type="Pfam" id="PF04616">
    <property type="entry name" value="Glyco_hydro_43"/>
    <property type="match status" value="1"/>
</dbReference>
<dbReference type="PANTHER" id="PTHR42812">
    <property type="entry name" value="BETA-XYLOSIDASE"/>
    <property type="match status" value="1"/>
</dbReference>
<dbReference type="Proteomes" id="UP000614047">
    <property type="component" value="Unassembled WGS sequence"/>
</dbReference>
<feature type="active site" description="Proton acceptor" evidence="4">
    <location>
        <position position="73"/>
    </location>
</feature>
<dbReference type="Gene3D" id="2.60.120.260">
    <property type="entry name" value="Galactose-binding domain-like"/>
    <property type="match status" value="1"/>
</dbReference>